<evidence type="ECO:0000313" key="7">
    <source>
        <dbReference type="EMBL" id="PLW82910.1"/>
    </source>
</evidence>
<dbReference type="GO" id="GO:0030288">
    <property type="term" value="C:outer membrane-bounded periplasmic space"/>
    <property type="evidence" value="ECO:0007669"/>
    <property type="project" value="TreeGrafter"/>
</dbReference>
<dbReference type="GO" id="GO:0009279">
    <property type="term" value="C:cell outer membrane"/>
    <property type="evidence" value="ECO:0007669"/>
    <property type="project" value="TreeGrafter"/>
</dbReference>
<dbReference type="GO" id="GO:0001530">
    <property type="term" value="F:lipopolysaccharide binding"/>
    <property type="evidence" value="ECO:0007669"/>
    <property type="project" value="InterPro"/>
</dbReference>
<feature type="domain" description="Organic solvent tolerance-like N-terminal" evidence="6">
    <location>
        <begin position="49"/>
        <end position="158"/>
    </location>
</feature>
<dbReference type="GO" id="GO:0015920">
    <property type="term" value="P:lipopolysaccharide transport"/>
    <property type="evidence" value="ECO:0007669"/>
    <property type="project" value="UniProtKB-UniRule"/>
</dbReference>
<evidence type="ECO:0000256" key="4">
    <source>
        <dbReference type="HAMAP-Rule" id="MF_01914"/>
    </source>
</evidence>
<organism evidence="7 8">
    <name type="scientific">Kineobactrum sediminis</name>
    <dbReference type="NCBI Taxonomy" id="1905677"/>
    <lineage>
        <taxon>Bacteria</taxon>
        <taxon>Pseudomonadati</taxon>
        <taxon>Pseudomonadota</taxon>
        <taxon>Gammaproteobacteria</taxon>
        <taxon>Cellvibrionales</taxon>
        <taxon>Halieaceae</taxon>
        <taxon>Kineobactrum</taxon>
    </lineage>
</organism>
<feature type="region of interest" description="Disordered" evidence="5">
    <location>
        <begin position="176"/>
        <end position="195"/>
    </location>
</feature>
<dbReference type="InterPro" id="IPR052037">
    <property type="entry name" value="LPS_export_LptA"/>
</dbReference>
<dbReference type="NCBIfam" id="TIGR03002">
    <property type="entry name" value="outer_YhbN_LptA"/>
    <property type="match status" value="1"/>
</dbReference>
<evidence type="ECO:0000256" key="2">
    <source>
        <dbReference type="ARBA" id="ARBA00022729"/>
    </source>
</evidence>
<sequence length="195" mass="21964" precursor="true">MWRVSMTRRVPEAHRFLTRVSRAGFMALMLTLATAASALPDDSQQPIRISANQALRDDREGITVYTGNVRMQQGSLQIEADKITLHHRQDQPDRIVARGTPARMQQQPEIDQEPVRAAARTIEYFRAEERVYLTREARIEQNGAIVTGDTIEYLFAEQRIKAQSGSNDDERVEVVIPGQTLEQNDEAASGTTQGE</sequence>
<name>A0A2N5Y3E6_9GAMM</name>
<dbReference type="EMBL" id="PKLZ01000003">
    <property type="protein sequence ID" value="PLW82910.1"/>
    <property type="molecule type" value="Genomic_DNA"/>
</dbReference>
<evidence type="ECO:0000313" key="8">
    <source>
        <dbReference type="Proteomes" id="UP000234845"/>
    </source>
</evidence>
<dbReference type="GO" id="GO:0043165">
    <property type="term" value="P:Gram-negative-bacterium-type cell outer membrane assembly"/>
    <property type="evidence" value="ECO:0007669"/>
    <property type="project" value="UniProtKB-UniRule"/>
</dbReference>
<evidence type="ECO:0000256" key="5">
    <source>
        <dbReference type="SAM" id="MobiDB-lite"/>
    </source>
</evidence>
<evidence type="ECO:0000256" key="3">
    <source>
        <dbReference type="ARBA" id="ARBA00022764"/>
    </source>
</evidence>
<dbReference type="Gene3D" id="2.60.450.10">
    <property type="entry name" value="Lipopolysaccharide (LPS) transport protein A like domain"/>
    <property type="match status" value="1"/>
</dbReference>
<comment type="caution">
    <text evidence="7">The sequence shown here is derived from an EMBL/GenBank/DDBJ whole genome shotgun (WGS) entry which is preliminary data.</text>
</comment>
<dbReference type="InterPro" id="IPR005653">
    <property type="entry name" value="OstA-like_N"/>
</dbReference>
<comment type="subcellular location">
    <subcellularLocation>
        <location evidence="4">Periplasm</location>
    </subcellularLocation>
</comment>
<dbReference type="InterPro" id="IPR014340">
    <property type="entry name" value="LptA"/>
</dbReference>
<evidence type="ECO:0000256" key="1">
    <source>
        <dbReference type="ARBA" id="ARBA00022448"/>
    </source>
</evidence>
<reference evidence="8" key="1">
    <citation type="submission" date="2017-11" db="EMBL/GenBank/DDBJ databases">
        <title>The draft genome sequence of Chromatocurvus sp. F02.</title>
        <authorList>
            <person name="Du Z.-J."/>
            <person name="Chang Y.-Q."/>
        </authorList>
    </citation>
    <scope>NUCLEOTIDE SEQUENCE [LARGE SCALE GENOMIC DNA]</scope>
    <source>
        <strain evidence="8">F02</strain>
    </source>
</reference>
<dbReference type="PANTHER" id="PTHR36504">
    <property type="entry name" value="LIPOPOLYSACCHARIDE EXPORT SYSTEM PROTEIN LPTA"/>
    <property type="match status" value="1"/>
</dbReference>
<dbReference type="GO" id="GO:0017089">
    <property type="term" value="F:glycolipid transfer activity"/>
    <property type="evidence" value="ECO:0007669"/>
    <property type="project" value="TreeGrafter"/>
</dbReference>
<dbReference type="Pfam" id="PF03968">
    <property type="entry name" value="LptD_N"/>
    <property type="match status" value="1"/>
</dbReference>
<comment type="similarity">
    <text evidence="4">Belongs to the LptA family.</text>
</comment>
<dbReference type="HAMAP" id="MF_01914">
    <property type="entry name" value="LPS_assembly_LptA"/>
    <property type="match status" value="1"/>
</dbReference>
<accession>A0A2N5Y3E6</accession>
<dbReference type="AlphaFoldDB" id="A0A2N5Y3E6"/>
<keyword evidence="3 4" id="KW-0574">Periplasm</keyword>
<keyword evidence="1 4" id="KW-0813">Transport</keyword>
<comment type="subunit">
    <text evidence="4">Component of the lipopolysaccharide transport and assembly complex.</text>
</comment>
<dbReference type="PANTHER" id="PTHR36504:SF1">
    <property type="entry name" value="LIPOPOLYSACCHARIDE EXPORT SYSTEM PROTEIN LPTA"/>
    <property type="match status" value="1"/>
</dbReference>
<proteinExistence type="inferred from homology"/>
<keyword evidence="8" id="KW-1185">Reference proteome</keyword>
<evidence type="ECO:0000259" key="6">
    <source>
        <dbReference type="Pfam" id="PF03968"/>
    </source>
</evidence>
<gene>
    <name evidence="4 7" type="primary">lptA</name>
    <name evidence="7" type="ORF">CWI75_05570</name>
</gene>
<feature type="signal peptide" evidence="4">
    <location>
        <begin position="1"/>
        <end position="38"/>
    </location>
</feature>
<dbReference type="Proteomes" id="UP000234845">
    <property type="component" value="Unassembled WGS sequence"/>
</dbReference>
<feature type="chain" id="PRO_5015015061" description="Lipopolysaccharide export system protein LptA" evidence="4">
    <location>
        <begin position="39"/>
        <end position="195"/>
    </location>
</feature>
<keyword evidence="2 4" id="KW-0732">Signal</keyword>
<protein>
    <recommendedName>
        <fullName evidence="4">Lipopolysaccharide export system protein LptA</fullName>
    </recommendedName>
</protein>
<comment type="function">
    <text evidence="4">Involved in the assembly of lipopolysaccharide (LPS). Required for the translocation of LPS from the inner membrane to the outer membrane. May form a bridge between the inner membrane and the outer membrane, via interactions with LptC and LptD, thereby facilitating LPS transfer across the periplasm.</text>
</comment>